<dbReference type="SUPFAM" id="SSF55486">
    <property type="entry name" value="Metalloproteases ('zincins'), catalytic domain"/>
    <property type="match status" value="1"/>
</dbReference>
<dbReference type="GO" id="GO:0006508">
    <property type="term" value="P:proteolysis"/>
    <property type="evidence" value="ECO:0007669"/>
    <property type="project" value="UniProtKB-KW"/>
</dbReference>
<dbReference type="GO" id="GO:0005737">
    <property type="term" value="C:cytoplasm"/>
    <property type="evidence" value="ECO:0007669"/>
    <property type="project" value="TreeGrafter"/>
</dbReference>
<dbReference type="InterPro" id="IPR027268">
    <property type="entry name" value="Peptidase_M4/M1_CTD_sf"/>
</dbReference>
<keyword evidence="7" id="KW-0645">Protease</keyword>
<dbReference type="InterPro" id="IPR045357">
    <property type="entry name" value="Aminopeptidase_N-like_N"/>
</dbReference>
<feature type="chain" id="PRO_5023133486" description="Aminopeptidase N" evidence="12">
    <location>
        <begin position="25"/>
        <end position="338"/>
    </location>
</feature>
<evidence type="ECO:0000313" key="16">
    <source>
        <dbReference type="Proteomes" id="UP000321083"/>
    </source>
</evidence>
<reference evidence="15 16" key="2">
    <citation type="submission" date="2019-08" db="EMBL/GenBank/DDBJ databases">
        <authorList>
            <person name="Henke P."/>
        </authorList>
    </citation>
    <scope>NUCLEOTIDE SEQUENCE [LARGE SCALE GENOMIC DNA]</scope>
    <source>
        <strain evidence="15">Phe10_nw2017</strain>
    </source>
</reference>
<evidence type="ECO:0000256" key="10">
    <source>
        <dbReference type="ARBA" id="ARBA00022833"/>
    </source>
</evidence>
<dbReference type="GO" id="GO:0016020">
    <property type="term" value="C:membrane"/>
    <property type="evidence" value="ECO:0007669"/>
    <property type="project" value="TreeGrafter"/>
</dbReference>
<evidence type="ECO:0000256" key="9">
    <source>
        <dbReference type="ARBA" id="ARBA00022801"/>
    </source>
</evidence>
<dbReference type="EMBL" id="SRHE01000837">
    <property type="protein sequence ID" value="TWW08111.1"/>
    <property type="molecule type" value="Genomic_DNA"/>
</dbReference>
<protein>
    <recommendedName>
        <fullName evidence="5">Aminopeptidase N</fullName>
        <ecNumber evidence="4">3.4.11.2</ecNumber>
    </recommendedName>
</protein>
<keyword evidence="9" id="KW-0378">Hydrolase</keyword>
<evidence type="ECO:0000256" key="3">
    <source>
        <dbReference type="ARBA" id="ARBA00010136"/>
    </source>
</evidence>
<accession>A0A5C6M531</accession>
<proteinExistence type="inferred from homology"/>
<evidence type="ECO:0000256" key="5">
    <source>
        <dbReference type="ARBA" id="ARBA00015611"/>
    </source>
</evidence>
<dbReference type="Pfam" id="PF01433">
    <property type="entry name" value="Peptidase_M1"/>
    <property type="match status" value="1"/>
</dbReference>
<feature type="non-terminal residue" evidence="15">
    <location>
        <position position="338"/>
    </location>
</feature>
<evidence type="ECO:0000259" key="14">
    <source>
        <dbReference type="Pfam" id="PF17900"/>
    </source>
</evidence>
<dbReference type="GO" id="GO:0043171">
    <property type="term" value="P:peptide catabolic process"/>
    <property type="evidence" value="ECO:0007669"/>
    <property type="project" value="TreeGrafter"/>
</dbReference>
<dbReference type="GO" id="GO:0005615">
    <property type="term" value="C:extracellular space"/>
    <property type="evidence" value="ECO:0007669"/>
    <property type="project" value="TreeGrafter"/>
</dbReference>
<evidence type="ECO:0000256" key="12">
    <source>
        <dbReference type="SAM" id="SignalP"/>
    </source>
</evidence>
<dbReference type="GO" id="GO:0016285">
    <property type="term" value="F:alanyl aminopeptidase activity"/>
    <property type="evidence" value="ECO:0007669"/>
    <property type="project" value="UniProtKB-EC"/>
</dbReference>
<dbReference type="InterPro" id="IPR001930">
    <property type="entry name" value="Peptidase_M1"/>
</dbReference>
<evidence type="ECO:0000256" key="2">
    <source>
        <dbReference type="ARBA" id="ARBA00001947"/>
    </source>
</evidence>
<keyword evidence="6" id="KW-0031">Aminopeptidase</keyword>
<dbReference type="AlphaFoldDB" id="A0A5C6M531"/>
<sequence>MRLTKRVQLLIISVTLLTHGMAYADNYPFQRGIDILHYAFSLSVSDASDQINGTASVTFKITQRGITAIQFDLANSNQERQGKGMQVVSVLLKGQLLSYTHQSDRLQISLPGNVRDSGLVATIEIRYSGSPYTGMRIGNTQFGKRSFSSDNWPNKGRHWLPMVDHPSDKATVEFMVTAPSHYQVISNGLLQEVSVLNDSTKLTHWKQSVPVSPWLFVLGIQEYAVQYVDAFQGKSIETWVHPQNRAAGFYDFAEPTKKVLQFYTDYVGPYAYEKLANIQAPSVSGGMETSSAIFYTEKLVTGTRSERTQQVVIHEIAHQWFGNAVTESTWDDVWLSEG</sequence>
<dbReference type="GO" id="GO:0008270">
    <property type="term" value="F:zinc ion binding"/>
    <property type="evidence" value="ECO:0007669"/>
    <property type="project" value="InterPro"/>
</dbReference>
<feature type="domain" description="Aminopeptidase N-like N-terminal" evidence="14">
    <location>
        <begin position="37"/>
        <end position="214"/>
    </location>
</feature>
<dbReference type="SUPFAM" id="SSF63737">
    <property type="entry name" value="Leukotriene A4 hydrolase N-terminal domain"/>
    <property type="match status" value="1"/>
</dbReference>
<dbReference type="Gene3D" id="2.60.40.1730">
    <property type="entry name" value="tricorn interacting facor f3 domain"/>
    <property type="match status" value="1"/>
</dbReference>
<evidence type="ECO:0000256" key="8">
    <source>
        <dbReference type="ARBA" id="ARBA00022723"/>
    </source>
</evidence>
<dbReference type="GO" id="GO:0042277">
    <property type="term" value="F:peptide binding"/>
    <property type="evidence" value="ECO:0007669"/>
    <property type="project" value="TreeGrafter"/>
</dbReference>
<dbReference type="Pfam" id="PF17900">
    <property type="entry name" value="Peptidase_M1_N"/>
    <property type="match status" value="1"/>
</dbReference>
<keyword evidence="10" id="KW-0862">Zinc</keyword>
<keyword evidence="12" id="KW-0732">Signal</keyword>
<dbReference type="PRINTS" id="PR00756">
    <property type="entry name" value="ALADIPTASE"/>
</dbReference>
<comment type="cofactor">
    <cofactor evidence="2">
        <name>Zn(2+)</name>
        <dbReference type="ChEBI" id="CHEBI:29105"/>
    </cofactor>
</comment>
<evidence type="ECO:0000256" key="6">
    <source>
        <dbReference type="ARBA" id="ARBA00022438"/>
    </source>
</evidence>
<keyword evidence="16" id="KW-1185">Reference proteome</keyword>
<dbReference type="InterPro" id="IPR042097">
    <property type="entry name" value="Aminopeptidase_N-like_N_sf"/>
</dbReference>
<evidence type="ECO:0000259" key="13">
    <source>
        <dbReference type="Pfam" id="PF01433"/>
    </source>
</evidence>
<dbReference type="GO" id="GO:0070006">
    <property type="term" value="F:metalloaminopeptidase activity"/>
    <property type="evidence" value="ECO:0007669"/>
    <property type="project" value="TreeGrafter"/>
</dbReference>
<dbReference type="InterPro" id="IPR014782">
    <property type="entry name" value="Peptidase_M1_dom"/>
</dbReference>
<evidence type="ECO:0000313" key="15">
    <source>
        <dbReference type="EMBL" id="TWW08111.1"/>
    </source>
</evidence>
<evidence type="ECO:0000256" key="11">
    <source>
        <dbReference type="ARBA" id="ARBA00023049"/>
    </source>
</evidence>
<feature type="signal peptide" evidence="12">
    <location>
        <begin position="1"/>
        <end position="24"/>
    </location>
</feature>
<name>A0A5C6M531_9PLAN</name>
<organism evidence="15 16">
    <name type="scientific">Planctomyces bekefii</name>
    <dbReference type="NCBI Taxonomy" id="1653850"/>
    <lineage>
        <taxon>Bacteria</taxon>
        <taxon>Pseudomonadati</taxon>
        <taxon>Planctomycetota</taxon>
        <taxon>Planctomycetia</taxon>
        <taxon>Planctomycetales</taxon>
        <taxon>Planctomycetaceae</taxon>
        <taxon>Planctomyces</taxon>
    </lineage>
</organism>
<reference evidence="15 16" key="1">
    <citation type="submission" date="2019-08" db="EMBL/GenBank/DDBJ databases">
        <title>100 year-old enigma solved: identification of Planctomyces bekefii, the type genus and species of the phylum Planctomycetes.</title>
        <authorList>
            <person name="Svetlana D.N."/>
            <person name="Overmann J."/>
        </authorList>
    </citation>
    <scope>NUCLEOTIDE SEQUENCE [LARGE SCALE GENOMIC DNA]</scope>
    <source>
        <strain evidence="15">Phe10_nw2017</strain>
    </source>
</reference>
<feature type="domain" description="Peptidase M1 membrane alanine aminopeptidase" evidence="13">
    <location>
        <begin position="254"/>
        <end position="338"/>
    </location>
</feature>
<comment type="catalytic activity">
    <reaction evidence="1">
        <text>Release of an N-terminal amino acid, Xaa-|-Yaa- from a peptide, amide or arylamide. Xaa is preferably Ala, but may be most amino acids including Pro (slow action). When a terminal hydrophobic residue is followed by a prolyl residue, the two may be released as an intact Xaa-Pro dipeptide.</text>
        <dbReference type="EC" id="3.4.11.2"/>
    </reaction>
</comment>
<dbReference type="InterPro" id="IPR050344">
    <property type="entry name" value="Peptidase_M1_aminopeptidases"/>
</dbReference>
<gene>
    <name evidence="15" type="ORF">E3A20_27590</name>
</gene>
<dbReference type="EC" id="3.4.11.2" evidence="4"/>
<dbReference type="PANTHER" id="PTHR11533">
    <property type="entry name" value="PROTEASE M1 ZINC METALLOPROTEASE"/>
    <property type="match status" value="1"/>
</dbReference>
<comment type="caution">
    <text evidence="15">The sequence shown here is derived from an EMBL/GenBank/DDBJ whole genome shotgun (WGS) entry which is preliminary data.</text>
</comment>
<dbReference type="PANTHER" id="PTHR11533:SF174">
    <property type="entry name" value="PUROMYCIN-SENSITIVE AMINOPEPTIDASE-RELATED"/>
    <property type="match status" value="1"/>
</dbReference>
<keyword evidence="11" id="KW-0482">Metalloprotease</keyword>
<evidence type="ECO:0000256" key="1">
    <source>
        <dbReference type="ARBA" id="ARBA00000098"/>
    </source>
</evidence>
<keyword evidence="8" id="KW-0479">Metal-binding</keyword>
<dbReference type="Gene3D" id="1.10.390.10">
    <property type="entry name" value="Neutral Protease Domain 2"/>
    <property type="match status" value="1"/>
</dbReference>
<evidence type="ECO:0000256" key="4">
    <source>
        <dbReference type="ARBA" id="ARBA00012564"/>
    </source>
</evidence>
<dbReference type="Proteomes" id="UP000321083">
    <property type="component" value="Unassembled WGS sequence"/>
</dbReference>
<evidence type="ECO:0000256" key="7">
    <source>
        <dbReference type="ARBA" id="ARBA00022670"/>
    </source>
</evidence>
<comment type="similarity">
    <text evidence="3">Belongs to the peptidase M1 family.</text>
</comment>